<evidence type="ECO:0000313" key="7">
    <source>
        <dbReference type="EMBL" id="KKW37930.1"/>
    </source>
</evidence>
<feature type="binding site" evidence="6">
    <location>
        <position position="55"/>
    </location>
    <ligand>
        <name>S-adenosyl-L-methionine</name>
        <dbReference type="ChEBI" id="CHEBI:59789"/>
    </ligand>
</feature>
<dbReference type="Proteomes" id="UP000033852">
    <property type="component" value="Unassembled WGS sequence"/>
</dbReference>
<dbReference type="Pfam" id="PF01795">
    <property type="entry name" value="Methyltransf_5"/>
    <property type="match status" value="1"/>
</dbReference>
<keyword evidence="6" id="KW-0963">Cytoplasm</keyword>
<dbReference type="InterPro" id="IPR002903">
    <property type="entry name" value="RsmH"/>
</dbReference>
<accession>A0A0G1Y421</accession>
<dbReference type="PANTHER" id="PTHR11265">
    <property type="entry name" value="S-ADENOSYL-METHYLTRANSFERASE MRAW"/>
    <property type="match status" value="1"/>
</dbReference>
<dbReference type="PATRIC" id="fig|1618607.3.peg.104"/>
<evidence type="ECO:0000256" key="3">
    <source>
        <dbReference type="ARBA" id="ARBA00022603"/>
    </source>
</evidence>
<dbReference type="EMBL" id="LCRR01000002">
    <property type="protein sequence ID" value="KKW37930.1"/>
    <property type="molecule type" value="Genomic_DNA"/>
</dbReference>
<feature type="binding site" evidence="6">
    <location>
        <begin position="25"/>
        <end position="27"/>
    </location>
    <ligand>
        <name>S-adenosyl-L-methionine</name>
        <dbReference type="ChEBI" id="CHEBI:59789"/>
    </ligand>
</feature>
<dbReference type="PANTHER" id="PTHR11265:SF0">
    <property type="entry name" value="12S RRNA N4-METHYLCYTIDINE METHYLTRANSFERASE"/>
    <property type="match status" value="1"/>
</dbReference>
<dbReference type="STRING" id="1618607.UY86_C0002G0027"/>
<dbReference type="Gene3D" id="1.10.150.170">
    <property type="entry name" value="Putative methyltransferase TM0872, insert domain"/>
    <property type="match status" value="1"/>
</dbReference>
<evidence type="ECO:0000256" key="6">
    <source>
        <dbReference type="HAMAP-Rule" id="MF_01007"/>
    </source>
</evidence>
<evidence type="ECO:0000256" key="1">
    <source>
        <dbReference type="ARBA" id="ARBA00010396"/>
    </source>
</evidence>
<comment type="catalytic activity">
    <reaction evidence="6">
        <text>cytidine(1402) in 16S rRNA + S-adenosyl-L-methionine = N(4)-methylcytidine(1402) in 16S rRNA + S-adenosyl-L-homocysteine + H(+)</text>
        <dbReference type="Rhea" id="RHEA:42928"/>
        <dbReference type="Rhea" id="RHEA-COMP:10286"/>
        <dbReference type="Rhea" id="RHEA-COMP:10287"/>
        <dbReference type="ChEBI" id="CHEBI:15378"/>
        <dbReference type="ChEBI" id="CHEBI:57856"/>
        <dbReference type="ChEBI" id="CHEBI:59789"/>
        <dbReference type="ChEBI" id="CHEBI:74506"/>
        <dbReference type="ChEBI" id="CHEBI:82748"/>
        <dbReference type="EC" id="2.1.1.199"/>
    </reaction>
</comment>
<dbReference type="InterPro" id="IPR029063">
    <property type="entry name" value="SAM-dependent_MTases_sf"/>
</dbReference>
<keyword evidence="4 6" id="KW-0808">Transferase</keyword>
<dbReference type="NCBIfam" id="TIGR00006">
    <property type="entry name" value="16S rRNA (cytosine(1402)-N(4))-methyltransferase RsmH"/>
    <property type="match status" value="1"/>
</dbReference>
<dbReference type="SUPFAM" id="SSF53335">
    <property type="entry name" value="S-adenosyl-L-methionine-dependent methyltransferases"/>
    <property type="match status" value="1"/>
</dbReference>
<dbReference type="Gene3D" id="3.40.50.150">
    <property type="entry name" value="Vaccinia Virus protein VP39"/>
    <property type="match status" value="1"/>
</dbReference>
<proteinExistence type="inferred from homology"/>
<organism evidence="7 8">
    <name type="scientific">Candidatus Adlerbacteria bacterium GW2011_GWB1_54_7</name>
    <dbReference type="NCBI Taxonomy" id="1618607"/>
    <lineage>
        <taxon>Bacteria</taxon>
        <taxon>Candidatus Adleribacteriota</taxon>
    </lineage>
</organism>
<dbReference type="InterPro" id="IPR023397">
    <property type="entry name" value="SAM-dep_MeTrfase_MraW_recog"/>
</dbReference>
<keyword evidence="3 6" id="KW-0489">Methyltransferase</keyword>
<feature type="binding site" evidence="6">
    <location>
        <position position="83"/>
    </location>
    <ligand>
        <name>S-adenosyl-L-methionine</name>
        <dbReference type="ChEBI" id="CHEBI:59789"/>
    </ligand>
</feature>
<comment type="caution">
    <text evidence="7">The sequence shown here is derived from an EMBL/GenBank/DDBJ whole genome shotgun (WGS) entry which is preliminary data.</text>
</comment>
<name>A0A0G1Y421_9BACT</name>
<dbReference type="PIRSF" id="PIRSF004486">
    <property type="entry name" value="MraW"/>
    <property type="match status" value="1"/>
</dbReference>
<gene>
    <name evidence="6" type="primary">rsmH</name>
    <name evidence="7" type="ORF">UY86_C0002G0027</name>
</gene>
<dbReference type="SUPFAM" id="SSF81799">
    <property type="entry name" value="Putative methyltransferase TM0872, insert domain"/>
    <property type="match status" value="1"/>
</dbReference>
<comment type="similarity">
    <text evidence="1 6">Belongs to the methyltransferase superfamily. RsmH family.</text>
</comment>
<evidence type="ECO:0000256" key="2">
    <source>
        <dbReference type="ARBA" id="ARBA00022552"/>
    </source>
</evidence>
<reference evidence="7 8" key="1">
    <citation type="journal article" date="2015" name="Nature">
        <title>rRNA introns, odd ribosomes, and small enigmatic genomes across a large radiation of phyla.</title>
        <authorList>
            <person name="Brown C.T."/>
            <person name="Hug L.A."/>
            <person name="Thomas B.C."/>
            <person name="Sharon I."/>
            <person name="Castelle C.J."/>
            <person name="Singh A."/>
            <person name="Wilkins M.J."/>
            <person name="Williams K.H."/>
            <person name="Banfield J.F."/>
        </authorList>
    </citation>
    <scope>NUCLEOTIDE SEQUENCE [LARGE SCALE GENOMIC DNA]</scope>
</reference>
<dbReference type="GO" id="GO:0005737">
    <property type="term" value="C:cytoplasm"/>
    <property type="evidence" value="ECO:0007669"/>
    <property type="project" value="UniProtKB-SubCell"/>
</dbReference>
<dbReference type="HAMAP" id="MF_01007">
    <property type="entry name" value="16SrRNA_methyltr_H"/>
    <property type="match status" value="1"/>
</dbReference>
<feature type="binding site" evidence="6">
    <location>
        <position position="42"/>
    </location>
    <ligand>
        <name>S-adenosyl-L-methionine</name>
        <dbReference type="ChEBI" id="CHEBI:59789"/>
    </ligand>
</feature>
<dbReference type="AlphaFoldDB" id="A0A0G1Y421"/>
<evidence type="ECO:0000256" key="4">
    <source>
        <dbReference type="ARBA" id="ARBA00022679"/>
    </source>
</evidence>
<comment type="subcellular location">
    <subcellularLocation>
        <location evidence="6">Cytoplasm</location>
    </subcellularLocation>
</comment>
<sequence length="280" mass="31058">MIKEVLNALAPEKGETVIDATYGQGGYTAALKKSGARVVSIDADRSARADITANFADLQKILKKLGIGKINKIVFDLGWNRGQLMAGRGFSFMRDEPLLMSYGQKPRSGFFAKDILNRWSEKAIADALYGYGEERYARIIARAIAARRAQKPFATTFDLVGAVQGAVPPRYRRSRLNPATKTFQALRIAVNDEPRVLEQGLRAAWKSLDCGGRIAVITFHSIEDRAVKNLFREFCGHRMSANTSARLLYKKPLAPSAQEVKENPSSRSAKLRAIEKICIH</sequence>
<comment type="function">
    <text evidence="6">Specifically methylates the N4 position of cytidine in position 1402 (C1402) of 16S rRNA.</text>
</comment>
<protein>
    <recommendedName>
        <fullName evidence="6">Ribosomal RNA small subunit methyltransferase H</fullName>
        <ecNumber evidence="6">2.1.1.199</ecNumber>
    </recommendedName>
    <alternativeName>
        <fullName evidence="6">16S rRNA m(4)C1402 methyltransferase</fullName>
    </alternativeName>
    <alternativeName>
        <fullName evidence="6">rRNA (cytosine-N(4)-)-methyltransferase RsmH</fullName>
    </alternativeName>
</protein>
<keyword evidence="5 6" id="KW-0949">S-adenosyl-L-methionine</keyword>
<keyword evidence="2 6" id="KW-0698">rRNA processing</keyword>
<evidence type="ECO:0000256" key="5">
    <source>
        <dbReference type="ARBA" id="ARBA00022691"/>
    </source>
</evidence>
<dbReference type="GO" id="GO:0071424">
    <property type="term" value="F:rRNA (cytosine-N4-)-methyltransferase activity"/>
    <property type="evidence" value="ECO:0007669"/>
    <property type="project" value="UniProtKB-UniRule"/>
</dbReference>
<evidence type="ECO:0000313" key="8">
    <source>
        <dbReference type="Proteomes" id="UP000033852"/>
    </source>
</evidence>
<feature type="binding site" evidence="6">
    <location>
        <position position="76"/>
    </location>
    <ligand>
        <name>S-adenosyl-L-methionine</name>
        <dbReference type="ChEBI" id="CHEBI:59789"/>
    </ligand>
</feature>
<dbReference type="EC" id="2.1.1.199" evidence="6"/>
<dbReference type="GO" id="GO:0070475">
    <property type="term" value="P:rRNA base methylation"/>
    <property type="evidence" value="ECO:0007669"/>
    <property type="project" value="UniProtKB-UniRule"/>
</dbReference>